<evidence type="ECO:0000313" key="3">
    <source>
        <dbReference type="EMBL" id="TJZ99397.1"/>
    </source>
</evidence>
<dbReference type="CDD" id="cd05233">
    <property type="entry name" value="SDR_c"/>
    <property type="match status" value="1"/>
</dbReference>
<sequence>MRDYRDEFTGARVVVTGAAGIFGTWIAEAFAATGADLLLSDGRPEPLAALAGRLGARHVAADLTDAEGLKVLGDAVAGTWQAPDVLVNNAGVYPRTPLATTDPDEVRRVLDVNVIAPFELTRRAVAAMITAGVAGRIVNISSGAAVCPGVGGSVYAASKAAVETLTRSLALEVARHGIRVNSVQPGFAPGSEVSEVSEDHIESMRARIPLGRMSGPQDAPAAVLWLASGDASFVTGTTVAVDGGRTAGDYKPPVQEQGARA</sequence>
<dbReference type="PANTHER" id="PTHR43639:SF1">
    <property type="entry name" value="SHORT-CHAIN DEHYDROGENASE_REDUCTASE FAMILY PROTEIN"/>
    <property type="match status" value="1"/>
</dbReference>
<proteinExistence type="inferred from homology"/>
<dbReference type="SUPFAM" id="SSF51735">
    <property type="entry name" value="NAD(P)-binding Rossmann-fold domains"/>
    <property type="match status" value="1"/>
</dbReference>
<dbReference type="InterPro" id="IPR036291">
    <property type="entry name" value="NAD(P)-bd_dom_sf"/>
</dbReference>
<comment type="similarity">
    <text evidence="1">Belongs to the short-chain dehydrogenases/reductases (SDR) family.</text>
</comment>
<keyword evidence="4" id="KW-1185">Reference proteome</keyword>
<dbReference type="OrthoDB" id="20590at2"/>
<dbReference type="Pfam" id="PF13561">
    <property type="entry name" value="adh_short_C2"/>
    <property type="match status" value="1"/>
</dbReference>
<gene>
    <name evidence="3" type="ORF">FCI23_45920</name>
</gene>
<dbReference type="RefSeq" id="WP_136729982.1">
    <property type="nucleotide sequence ID" value="NZ_SUMC01000108.1"/>
</dbReference>
<dbReference type="GO" id="GO:0016491">
    <property type="term" value="F:oxidoreductase activity"/>
    <property type="evidence" value="ECO:0007669"/>
    <property type="project" value="UniProtKB-KW"/>
</dbReference>
<evidence type="ECO:0000256" key="1">
    <source>
        <dbReference type="ARBA" id="ARBA00006484"/>
    </source>
</evidence>
<dbReference type="PRINTS" id="PR00081">
    <property type="entry name" value="GDHRDH"/>
</dbReference>
<dbReference type="EMBL" id="SUMC01000108">
    <property type="protein sequence ID" value="TJZ99397.1"/>
    <property type="molecule type" value="Genomic_DNA"/>
</dbReference>
<dbReference type="FunFam" id="3.40.50.720:FF:000084">
    <property type="entry name" value="Short-chain dehydrogenase reductase"/>
    <property type="match status" value="1"/>
</dbReference>
<dbReference type="InterPro" id="IPR002347">
    <property type="entry name" value="SDR_fam"/>
</dbReference>
<comment type="caution">
    <text evidence="3">The sequence shown here is derived from an EMBL/GenBank/DDBJ whole genome shotgun (WGS) entry which is preliminary data.</text>
</comment>
<protein>
    <submittedName>
        <fullName evidence="3">SDR family oxidoreductase</fullName>
    </submittedName>
</protein>
<dbReference type="Gene3D" id="3.40.50.720">
    <property type="entry name" value="NAD(P)-binding Rossmann-like Domain"/>
    <property type="match status" value="1"/>
</dbReference>
<evidence type="ECO:0000313" key="4">
    <source>
        <dbReference type="Proteomes" id="UP000305778"/>
    </source>
</evidence>
<keyword evidence="2" id="KW-0560">Oxidoreductase</keyword>
<dbReference type="InterPro" id="IPR020904">
    <property type="entry name" value="Sc_DH/Rdtase_CS"/>
</dbReference>
<organism evidence="3 4">
    <name type="scientific">Actinacidiphila oryziradicis</name>
    <dbReference type="NCBI Taxonomy" id="2571141"/>
    <lineage>
        <taxon>Bacteria</taxon>
        <taxon>Bacillati</taxon>
        <taxon>Actinomycetota</taxon>
        <taxon>Actinomycetes</taxon>
        <taxon>Kitasatosporales</taxon>
        <taxon>Streptomycetaceae</taxon>
        <taxon>Actinacidiphila</taxon>
    </lineage>
</organism>
<reference evidence="3 4" key="1">
    <citation type="submission" date="2019-04" db="EMBL/GenBank/DDBJ databases">
        <title>Streptomyces oryziradicis sp. nov., a novel actinomycete isolated from rhizosphere soil of rice (Oryza sativa L.).</title>
        <authorList>
            <person name="Li C."/>
        </authorList>
    </citation>
    <scope>NUCLEOTIDE SEQUENCE [LARGE SCALE GENOMIC DNA]</scope>
    <source>
        <strain evidence="3 4">NEAU-C40</strain>
    </source>
</reference>
<accession>A0A4U0RV60</accession>
<dbReference type="AlphaFoldDB" id="A0A4U0RV60"/>
<dbReference type="PRINTS" id="PR00080">
    <property type="entry name" value="SDRFAMILY"/>
</dbReference>
<dbReference type="PANTHER" id="PTHR43639">
    <property type="entry name" value="OXIDOREDUCTASE, SHORT-CHAIN DEHYDROGENASE/REDUCTASE FAMILY (AFU_ORTHOLOGUE AFUA_5G02870)"/>
    <property type="match status" value="1"/>
</dbReference>
<dbReference type="PROSITE" id="PS00061">
    <property type="entry name" value="ADH_SHORT"/>
    <property type="match status" value="1"/>
</dbReference>
<evidence type="ECO:0000256" key="2">
    <source>
        <dbReference type="ARBA" id="ARBA00023002"/>
    </source>
</evidence>
<name>A0A4U0RV60_9ACTN</name>
<dbReference type="Proteomes" id="UP000305778">
    <property type="component" value="Unassembled WGS sequence"/>
</dbReference>